<feature type="region of interest" description="Disordered" evidence="3">
    <location>
        <begin position="692"/>
        <end position="719"/>
    </location>
</feature>
<feature type="region of interest" description="Disordered" evidence="3">
    <location>
        <begin position="439"/>
        <end position="460"/>
    </location>
</feature>
<evidence type="ECO:0000256" key="2">
    <source>
        <dbReference type="PROSITE-ProRule" id="PRU00497"/>
    </source>
</evidence>
<feature type="region of interest" description="Disordered" evidence="3">
    <location>
        <begin position="226"/>
        <end position="283"/>
    </location>
</feature>
<feature type="signal peptide" evidence="4">
    <location>
        <begin position="1"/>
        <end position="15"/>
    </location>
</feature>
<evidence type="ECO:0000313" key="5">
    <source>
        <dbReference type="EMBL" id="KAK8786115.1"/>
    </source>
</evidence>
<dbReference type="InterPro" id="IPR000618">
    <property type="entry name" value="Insect_cuticle"/>
</dbReference>
<evidence type="ECO:0000256" key="3">
    <source>
        <dbReference type="SAM" id="MobiDB-lite"/>
    </source>
</evidence>
<feature type="compositionally biased region" description="Low complexity" evidence="3">
    <location>
        <begin position="693"/>
        <end position="706"/>
    </location>
</feature>
<name>A0AAQ4FH57_AMBAM</name>
<evidence type="ECO:0000313" key="6">
    <source>
        <dbReference type="Proteomes" id="UP001321473"/>
    </source>
</evidence>
<reference evidence="5 6" key="1">
    <citation type="journal article" date="2023" name="Arcadia Sci">
        <title>De novo assembly of a long-read Amblyomma americanum tick genome.</title>
        <authorList>
            <person name="Chou S."/>
            <person name="Poskanzer K.E."/>
            <person name="Rollins M."/>
            <person name="Thuy-Boun P.S."/>
        </authorList>
    </citation>
    <scope>NUCLEOTIDE SEQUENCE [LARGE SCALE GENOMIC DNA]</scope>
    <source>
        <strain evidence="5">F_SG_1</strain>
        <tissue evidence="5">Salivary glands</tissue>
    </source>
</reference>
<dbReference type="EMBL" id="JARKHS020003016">
    <property type="protein sequence ID" value="KAK8786115.1"/>
    <property type="molecule type" value="Genomic_DNA"/>
</dbReference>
<dbReference type="Proteomes" id="UP001321473">
    <property type="component" value="Unassembled WGS sequence"/>
</dbReference>
<dbReference type="Pfam" id="PF00379">
    <property type="entry name" value="Chitin_bind_4"/>
    <property type="match status" value="5"/>
</dbReference>
<feature type="chain" id="PRO_5042829862" description="Structural constituent of cuticle" evidence="4">
    <location>
        <begin position="16"/>
        <end position="761"/>
    </location>
</feature>
<evidence type="ECO:0008006" key="7">
    <source>
        <dbReference type="Google" id="ProtNLM"/>
    </source>
</evidence>
<gene>
    <name evidence="5" type="ORF">V5799_007529</name>
</gene>
<protein>
    <recommendedName>
        <fullName evidence="7">Structural constituent of cuticle</fullName>
    </recommendedName>
</protein>
<accession>A0AAQ4FH57</accession>
<feature type="region of interest" description="Disordered" evidence="3">
    <location>
        <begin position="124"/>
        <end position="185"/>
    </location>
</feature>
<sequence>MQLLLVLWAAGAATAAFPHAAHSPGGAQQFQSQGPGGYTFGYSHAHGSGGGASWRKESADAAGNVVGSYGLKDADGRVRLVTYTANGNGFQANVQSNEPGLPQYPGLGAGITHWPVPPPGQVHGQHPGGYVGIPGSAPHQGPWTAGSPQGTPGHGDSQGPGSKPYRFSFDASGTGGPFQQEAGDALGNKRGVYGLPGRTVNYEADARGFRASVQSNELGVDASQNPADVVFTGSPSAGPASHPPPPPPGGTDDGNNGLVLPPPYPGSAGSTGSGAGKVSTGYGSQDGSGAYDFEYGQDIGPFQKESGDAAGNKKGVYGLKDSDGRTRTVTYEADDGGFRATVQSNEPGVDDTQDPEDIDVSKAPEPAGIALVYSGLPGSAPAGATLVTPPGSGAPAIPFAGDGGGAPLEPGATGPIDTGFGQQDGSGTYNIAYGGDQAVGPWQKESGDSAGNKEGSYGFKDSDGRFRTVNYVAGNEGFRATVDTNEPGVDGAQNPADVVVNKSPEPAGIAPVVGSIGLPGGAGIVVGQPQVPATGDIPGVQGQVVLPAASLGPAVPGLPAVSPFPGTVGLGSIHGLPAGSANPAFSGPAHPGGIAFTVPSLGPAGGYSFGHSGGPGGAFHRETGGPSGVKNGVYGFSGDGGTVRTVNYVADAGGFRASVQSNEPGVDISQSPTDVSFSAPGTATLLPAPTVPGGAHQHQAGHASAGWPPTQALPPLASGALGPWSSGSFGPGFSHNHGPGSFYYKTQVLGPHQSISEVHRY</sequence>
<dbReference type="PROSITE" id="PS51155">
    <property type="entry name" value="CHIT_BIND_RR_2"/>
    <property type="match status" value="4"/>
</dbReference>
<organism evidence="5 6">
    <name type="scientific">Amblyomma americanum</name>
    <name type="common">Lone star tick</name>
    <dbReference type="NCBI Taxonomy" id="6943"/>
    <lineage>
        <taxon>Eukaryota</taxon>
        <taxon>Metazoa</taxon>
        <taxon>Ecdysozoa</taxon>
        <taxon>Arthropoda</taxon>
        <taxon>Chelicerata</taxon>
        <taxon>Arachnida</taxon>
        <taxon>Acari</taxon>
        <taxon>Parasitiformes</taxon>
        <taxon>Ixodida</taxon>
        <taxon>Ixodoidea</taxon>
        <taxon>Ixodidae</taxon>
        <taxon>Amblyomminae</taxon>
        <taxon>Amblyomma</taxon>
    </lineage>
</organism>
<comment type="caution">
    <text evidence="5">The sequence shown here is derived from an EMBL/GenBank/DDBJ whole genome shotgun (WGS) entry which is preliminary data.</text>
</comment>
<evidence type="ECO:0000256" key="4">
    <source>
        <dbReference type="SAM" id="SignalP"/>
    </source>
</evidence>
<keyword evidence="1 2" id="KW-0193">Cuticle</keyword>
<dbReference type="InterPro" id="IPR050468">
    <property type="entry name" value="Cuticle_Struct_Prot"/>
</dbReference>
<keyword evidence="6" id="KW-1185">Reference proteome</keyword>
<dbReference type="AlphaFoldDB" id="A0AAQ4FH57"/>
<keyword evidence="4" id="KW-0732">Signal</keyword>
<dbReference type="GO" id="GO:0062129">
    <property type="term" value="C:chitin-based extracellular matrix"/>
    <property type="evidence" value="ECO:0007669"/>
    <property type="project" value="TreeGrafter"/>
</dbReference>
<proteinExistence type="predicted"/>
<dbReference type="GO" id="GO:0008010">
    <property type="term" value="F:structural constituent of chitin-based larval cuticle"/>
    <property type="evidence" value="ECO:0007669"/>
    <property type="project" value="TreeGrafter"/>
</dbReference>
<evidence type="ECO:0000256" key="1">
    <source>
        <dbReference type="ARBA" id="ARBA00022460"/>
    </source>
</evidence>
<feature type="region of interest" description="Disordered" evidence="3">
    <location>
        <begin position="302"/>
        <end position="322"/>
    </location>
</feature>
<dbReference type="PROSITE" id="PS00233">
    <property type="entry name" value="CHIT_BIND_RR_1"/>
    <property type="match status" value="3"/>
</dbReference>
<dbReference type="InterPro" id="IPR031311">
    <property type="entry name" value="CHIT_BIND_RR_consensus"/>
</dbReference>
<dbReference type="PANTHER" id="PTHR10380">
    <property type="entry name" value="CUTICLE PROTEIN"/>
    <property type="match status" value="1"/>
</dbReference>